<feature type="signal peptide" evidence="7">
    <location>
        <begin position="1"/>
        <end position="24"/>
    </location>
</feature>
<dbReference type="Proteomes" id="UP000007267">
    <property type="component" value="Unassembled WGS sequence"/>
</dbReference>
<dbReference type="GO" id="GO:0009897">
    <property type="term" value="C:external side of plasma membrane"/>
    <property type="evidence" value="ECO:0007669"/>
    <property type="project" value="TreeGrafter"/>
</dbReference>
<dbReference type="GO" id="GO:0050852">
    <property type="term" value="P:T cell receptor signaling pathway"/>
    <property type="evidence" value="ECO:0007669"/>
    <property type="project" value="TreeGrafter"/>
</dbReference>
<evidence type="ECO:0000256" key="2">
    <source>
        <dbReference type="ARBA" id="ARBA00022729"/>
    </source>
</evidence>
<evidence type="ECO:0000259" key="8">
    <source>
        <dbReference type="PROSITE" id="PS50835"/>
    </source>
</evidence>
<dbReference type="EMBL" id="AGCU01127047">
    <property type="status" value="NOT_ANNOTATED_CDS"/>
    <property type="molecule type" value="Genomic_DNA"/>
</dbReference>
<dbReference type="SMART" id="SM00406">
    <property type="entry name" value="IGv"/>
    <property type="match status" value="1"/>
</dbReference>
<dbReference type="GO" id="GO:0005102">
    <property type="term" value="F:signaling receptor binding"/>
    <property type="evidence" value="ECO:0007669"/>
    <property type="project" value="TreeGrafter"/>
</dbReference>
<feature type="chain" id="PRO_5003901423" description="Ig-like domain-containing protein" evidence="7">
    <location>
        <begin position="25"/>
        <end position="206"/>
    </location>
</feature>
<dbReference type="EMBL" id="AGCU01127046">
    <property type="status" value="NOT_ANNOTATED_CDS"/>
    <property type="molecule type" value="Genomic_DNA"/>
</dbReference>
<dbReference type="InterPro" id="IPR013783">
    <property type="entry name" value="Ig-like_fold"/>
</dbReference>
<dbReference type="PANTHER" id="PTHR24100">
    <property type="entry name" value="BUTYROPHILIN"/>
    <property type="match status" value="1"/>
</dbReference>
<keyword evidence="6" id="KW-0393">Immunoglobulin domain</keyword>
<evidence type="ECO:0000256" key="5">
    <source>
        <dbReference type="ARBA" id="ARBA00023180"/>
    </source>
</evidence>
<dbReference type="InterPro" id="IPR013106">
    <property type="entry name" value="Ig_V-set"/>
</dbReference>
<comment type="subcellular location">
    <subcellularLocation>
        <location evidence="1">Membrane</location>
    </subcellularLocation>
</comment>
<dbReference type="Pfam" id="PF07686">
    <property type="entry name" value="V-set"/>
    <property type="match status" value="1"/>
</dbReference>
<dbReference type="PANTHER" id="PTHR24100:SF155">
    <property type="entry name" value="CD276 ANTIGEN"/>
    <property type="match status" value="1"/>
</dbReference>
<keyword evidence="4" id="KW-1015">Disulfide bond</keyword>
<reference evidence="10" key="1">
    <citation type="submission" date="2011-10" db="EMBL/GenBank/DDBJ databases">
        <authorList>
            <consortium name="Soft-shell Turtle Genome Consortium"/>
        </authorList>
    </citation>
    <scope>NUCLEOTIDE SEQUENCE [LARGE SCALE GENOMIC DNA]</scope>
    <source>
        <strain evidence="10">Daiwa-1</strain>
    </source>
</reference>
<dbReference type="eggNOG" id="ENOG502S0WS">
    <property type="taxonomic scope" value="Eukaryota"/>
</dbReference>
<dbReference type="STRING" id="13735.ENSPSIP00000005063"/>
<dbReference type="Gene3D" id="2.60.40.10">
    <property type="entry name" value="Immunoglobulins"/>
    <property type="match status" value="2"/>
</dbReference>
<sequence length="206" mass="22776">MNAMALVLFAMFCHLSSLPSQTASESPITAQFGGDVTLSCLFPSKPSMNLERLTLTWQKEPERAGAEPRVVHSYYYGKDQLERQDAAYRNRTWLDAEGLARGNASLVLRGVRTQDDGVYHCHMTSELGLTLMTRQVAVMAPYSEPHLTLDSFWRDHTLLTFSCAGGYPQASVEWRDSTGTNLTGLSSSTESVDAQGLYTVRSELAV</sequence>
<dbReference type="InterPro" id="IPR050504">
    <property type="entry name" value="IgSF_BTN/MOG"/>
</dbReference>
<keyword evidence="10" id="KW-1185">Reference proteome</keyword>
<accession>K7FAK3</accession>
<keyword evidence="5" id="KW-0325">Glycoprotein</keyword>
<evidence type="ECO:0000256" key="1">
    <source>
        <dbReference type="ARBA" id="ARBA00004370"/>
    </source>
</evidence>
<evidence type="ECO:0000256" key="7">
    <source>
        <dbReference type="SAM" id="SignalP"/>
    </source>
</evidence>
<dbReference type="GeneTree" id="ENSGT00940000154641"/>
<proteinExistence type="predicted"/>
<reference evidence="9" key="3">
    <citation type="submission" date="2025-08" db="UniProtKB">
        <authorList>
            <consortium name="Ensembl"/>
        </authorList>
    </citation>
    <scope>IDENTIFICATION</scope>
</reference>
<dbReference type="InterPro" id="IPR007110">
    <property type="entry name" value="Ig-like_dom"/>
</dbReference>
<organism evidence="9 10">
    <name type="scientific">Pelodiscus sinensis</name>
    <name type="common">Chinese softshell turtle</name>
    <name type="synonym">Trionyx sinensis</name>
    <dbReference type="NCBI Taxonomy" id="13735"/>
    <lineage>
        <taxon>Eukaryota</taxon>
        <taxon>Metazoa</taxon>
        <taxon>Chordata</taxon>
        <taxon>Craniata</taxon>
        <taxon>Vertebrata</taxon>
        <taxon>Euteleostomi</taxon>
        <taxon>Archelosauria</taxon>
        <taxon>Testudinata</taxon>
        <taxon>Testudines</taxon>
        <taxon>Cryptodira</taxon>
        <taxon>Trionychia</taxon>
        <taxon>Trionychidae</taxon>
        <taxon>Pelodiscus</taxon>
    </lineage>
</organism>
<protein>
    <recommendedName>
        <fullName evidence="8">Ig-like domain-containing protein</fullName>
    </recommendedName>
</protein>
<dbReference type="InterPro" id="IPR036179">
    <property type="entry name" value="Ig-like_dom_sf"/>
</dbReference>
<dbReference type="GO" id="GO:0001817">
    <property type="term" value="P:regulation of cytokine production"/>
    <property type="evidence" value="ECO:0007669"/>
    <property type="project" value="TreeGrafter"/>
</dbReference>
<reference evidence="9" key="4">
    <citation type="submission" date="2025-09" db="UniProtKB">
        <authorList>
            <consortium name="Ensembl"/>
        </authorList>
    </citation>
    <scope>IDENTIFICATION</scope>
</reference>
<evidence type="ECO:0000256" key="3">
    <source>
        <dbReference type="ARBA" id="ARBA00023136"/>
    </source>
</evidence>
<feature type="domain" description="Ig-like" evidence="8">
    <location>
        <begin position="19"/>
        <end position="137"/>
    </location>
</feature>
<reference evidence="10" key="2">
    <citation type="journal article" date="2013" name="Nat. Genet.">
        <title>The draft genomes of soft-shell turtle and green sea turtle yield insights into the development and evolution of the turtle-specific body plan.</title>
        <authorList>
            <person name="Wang Z."/>
            <person name="Pascual-Anaya J."/>
            <person name="Zadissa A."/>
            <person name="Li W."/>
            <person name="Niimura Y."/>
            <person name="Huang Z."/>
            <person name="Li C."/>
            <person name="White S."/>
            <person name="Xiong Z."/>
            <person name="Fang D."/>
            <person name="Wang B."/>
            <person name="Ming Y."/>
            <person name="Chen Y."/>
            <person name="Zheng Y."/>
            <person name="Kuraku S."/>
            <person name="Pignatelli M."/>
            <person name="Herrero J."/>
            <person name="Beal K."/>
            <person name="Nozawa M."/>
            <person name="Li Q."/>
            <person name="Wang J."/>
            <person name="Zhang H."/>
            <person name="Yu L."/>
            <person name="Shigenobu S."/>
            <person name="Wang J."/>
            <person name="Liu J."/>
            <person name="Flicek P."/>
            <person name="Searle S."/>
            <person name="Wang J."/>
            <person name="Kuratani S."/>
            <person name="Yin Y."/>
            <person name="Aken B."/>
            <person name="Zhang G."/>
            <person name="Irie N."/>
        </authorList>
    </citation>
    <scope>NUCLEOTIDE SEQUENCE [LARGE SCALE GENOMIC DNA]</scope>
    <source>
        <strain evidence="10">Daiwa-1</strain>
    </source>
</reference>
<dbReference type="SMART" id="SM00409">
    <property type="entry name" value="IG"/>
    <property type="match status" value="1"/>
</dbReference>
<dbReference type="GO" id="GO:1903037">
    <property type="term" value="P:regulation of leukocyte cell-cell adhesion"/>
    <property type="evidence" value="ECO:0007669"/>
    <property type="project" value="UniProtKB-ARBA"/>
</dbReference>
<dbReference type="AlphaFoldDB" id="K7FAK3"/>
<evidence type="ECO:0000256" key="6">
    <source>
        <dbReference type="ARBA" id="ARBA00023319"/>
    </source>
</evidence>
<dbReference type="OMA" id="QYVVLDC"/>
<evidence type="ECO:0000313" key="10">
    <source>
        <dbReference type="Proteomes" id="UP000007267"/>
    </source>
</evidence>
<dbReference type="GO" id="GO:0050863">
    <property type="term" value="P:regulation of T cell activation"/>
    <property type="evidence" value="ECO:0007669"/>
    <property type="project" value="UniProtKB-ARBA"/>
</dbReference>
<evidence type="ECO:0000313" key="9">
    <source>
        <dbReference type="Ensembl" id="ENSPSIP00000005063.1"/>
    </source>
</evidence>
<dbReference type="HOGENOM" id="CLU_013137_8_1_1"/>
<keyword evidence="2 7" id="KW-0732">Signal</keyword>
<keyword evidence="3" id="KW-0472">Membrane</keyword>
<evidence type="ECO:0000256" key="4">
    <source>
        <dbReference type="ARBA" id="ARBA00023157"/>
    </source>
</evidence>
<dbReference type="FunFam" id="2.60.40.10:FF:000142">
    <property type="entry name" value="V-set domain-containing T-cell activation inhibitor 1"/>
    <property type="match status" value="1"/>
</dbReference>
<dbReference type="InterPro" id="IPR003599">
    <property type="entry name" value="Ig_sub"/>
</dbReference>
<dbReference type="SUPFAM" id="SSF48726">
    <property type="entry name" value="Immunoglobulin"/>
    <property type="match status" value="1"/>
</dbReference>
<dbReference type="InterPro" id="IPR053896">
    <property type="entry name" value="BTN3A2-like_Ig-C"/>
</dbReference>
<name>K7FAK3_PELSI</name>
<dbReference type="Ensembl" id="ENSPSIT00000005092.1">
    <property type="protein sequence ID" value="ENSPSIP00000005063.1"/>
    <property type="gene ID" value="ENSPSIG00000004717.1"/>
</dbReference>
<dbReference type="PROSITE" id="PS50835">
    <property type="entry name" value="IG_LIKE"/>
    <property type="match status" value="1"/>
</dbReference>
<dbReference type="Pfam" id="PF22705">
    <property type="entry name" value="C2-set_3"/>
    <property type="match status" value="1"/>
</dbReference>